<dbReference type="RefSeq" id="WP_056948242.1">
    <property type="nucleotide sequence ID" value="NZ_AZEE01000029.1"/>
</dbReference>
<organism evidence="6 7">
    <name type="scientific">Secundilactobacillus odoratitofui DSM 19909 = JCM 15043</name>
    <dbReference type="NCBI Taxonomy" id="1423776"/>
    <lineage>
        <taxon>Bacteria</taxon>
        <taxon>Bacillati</taxon>
        <taxon>Bacillota</taxon>
        <taxon>Bacilli</taxon>
        <taxon>Lactobacillales</taxon>
        <taxon>Lactobacillaceae</taxon>
        <taxon>Secundilactobacillus</taxon>
    </lineage>
</organism>
<dbReference type="Gene3D" id="1.10.8.60">
    <property type="match status" value="2"/>
</dbReference>
<dbReference type="Gene3D" id="3.40.50.300">
    <property type="entry name" value="P-loop containing nucleotide triphosphate hydrolases"/>
    <property type="match status" value="2"/>
</dbReference>
<dbReference type="InterPro" id="IPR003959">
    <property type="entry name" value="ATPase_AAA_core"/>
</dbReference>
<keyword evidence="7" id="KW-1185">Reference proteome</keyword>
<dbReference type="InterPro" id="IPR050773">
    <property type="entry name" value="CbxX/CfxQ_RuBisCO_ESX"/>
</dbReference>
<dbReference type="Proteomes" id="UP000051160">
    <property type="component" value="Unassembled WGS sequence"/>
</dbReference>
<dbReference type="Gene3D" id="2.160.20.10">
    <property type="entry name" value="Single-stranded right-handed beta-helix, Pectin lyase-like"/>
    <property type="match status" value="1"/>
</dbReference>
<dbReference type="Pfam" id="PF00004">
    <property type="entry name" value="AAA"/>
    <property type="match status" value="2"/>
</dbReference>
<dbReference type="AlphaFoldDB" id="A0A0R1LVV1"/>
<dbReference type="InterPro" id="IPR000641">
    <property type="entry name" value="CbxX/CfxQ"/>
</dbReference>
<feature type="domain" description="AAA+ ATPase" evidence="5">
    <location>
        <begin position="345"/>
        <end position="483"/>
    </location>
</feature>
<dbReference type="SUPFAM" id="SSF51126">
    <property type="entry name" value="Pectin lyase-like"/>
    <property type="match status" value="1"/>
</dbReference>
<evidence type="ECO:0000256" key="2">
    <source>
        <dbReference type="ARBA" id="ARBA00022741"/>
    </source>
</evidence>
<comment type="similarity">
    <text evidence="1">Belongs to the CbxX/CfxQ family.</text>
</comment>
<evidence type="ECO:0000259" key="5">
    <source>
        <dbReference type="SMART" id="SM00382"/>
    </source>
</evidence>
<dbReference type="STRING" id="1423776.FD04_GL001330"/>
<keyword evidence="3" id="KW-0067">ATP-binding</keyword>
<dbReference type="PANTHER" id="PTHR43392:SF2">
    <property type="entry name" value="AAA-TYPE ATPASE FAMILY PROTEIN _ ANKYRIN REPEAT FAMILY PROTEIN"/>
    <property type="match status" value="1"/>
</dbReference>
<comment type="caution">
    <text evidence="6">The sequence shown here is derived from an EMBL/GenBank/DDBJ whole genome shotgun (WGS) entry which is preliminary data.</text>
</comment>
<dbReference type="InterPro" id="IPR003593">
    <property type="entry name" value="AAA+_ATPase"/>
</dbReference>
<evidence type="ECO:0000313" key="6">
    <source>
        <dbReference type="EMBL" id="KRK97316.1"/>
    </source>
</evidence>
<protein>
    <submittedName>
        <fullName evidence="6">CbxX cfqX family protein</fullName>
    </submittedName>
</protein>
<name>A0A0R1LVV1_9LACO</name>
<evidence type="ECO:0000256" key="4">
    <source>
        <dbReference type="SAM" id="MobiDB-lite"/>
    </source>
</evidence>
<feature type="domain" description="AAA+ ATPase" evidence="5">
    <location>
        <begin position="616"/>
        <end position="755"/>
    </location>
</feature>
<dbReference type="PATRIC" id="fig|1423776.4.peg.1348"/>
<evidence type="ECO:0000313" key="7">
    <source>
        <dbReference type="Proteomes" id="UP000051160"/>
    </source>
</evidence>
<sequence>MRHAISVGMGFGKHSLEDAITSSQAGDVVVIDPGEYQATDGYSIKNIEIRGNGNTPGDVIIHTKFTVKENGTLKLENLTVVGEMTDNNTCMVKSGAQLIAKRVVFSNNHSDEYPTVYLDGGNAGFTACELKHSSEKGTSLYIAAGGYALASQSDLSVVKVNASRLETKASQIRHFLGVDDHSEVVSDTLYLADAIDDWYFAAIADGSVLTADGLVLPEGNFNAHVIASRINIPQTNIDPLHELTILSEESSDVYVTNAEIKEPQKQTSNPQPAPTDKPTEQPETEETPTEAEAPTEEPKPAEKPAIDQLHEMIGLTELKKQIDSFIKVAAFTKQRAEQGAKTTAQSLHSLFLGNPGTGKTTVARIVAKAMFENGVMPKNNYVEVSRQDLVSENVGGTALKTQKVLDAALGGVLFIDEAYSLYQEGGTNWGQEAVDTILKYMEDHRDDLMIIFAGYTKEMQDFMNMNPGLTSRAPNVFTFEDYTPEEVARIGVLGLRSQQFIFDEDHYQEAVKKAFKADVDHSNGRWVRNFNDQLIRTVAMNAMDNDQRDLNTILNADIDDLTGGDDDSKANEVDNLLAELNGMIGLRSVKDYVADLVEQIRVEQLLEDKLPESNRPTYHMVFAGAPGTGKTTVARIIAKLFYNLGILPKDTVSEVSRADLVGRYVGQTEAQTSTAIRNAMGGVLFVDEAYQLTQVNSENDFGKQAVETFITELENNRDKFVAIFAGYTDEMNQFLEANPGLRSRVPLTLEFEDYTPEEIAEIVVAIVKKDWTFNDGLLKSIVVNKYKQLPDAERSNGRWARNFADKLIAQHKLWLGEHPDTEEVTAISDDLLFDSMSWE</sequence>
<dbReference type="SUPFAM" id="SSF52540">
    <property type="entry name" value="P-loop containing nucleoside triphosphate hydrolases"/>
    <property type="match status" value="2"/>
</dbReference>
<gene>
    <name evidence="6" type="ORF">FD04_GL001330</name>
</gene>
<dbReference type="InterPro" id="IPR012334">
    <property type="entry name" value="Pectin_lyas_fold"/>
</dbReference>
<dbReference type="InterPro" id="IPR027417">
    <property type="entry name" value="P-loop_NTPase"/>
</dbReference>
<feature type="compositionally biased region" description="Acidic residues" evidence="4">
    <location>
        <begin position="282"/>
        <end position="295"/>
    </location>
</feature>
<dbReference type="GO" id="GO:0005524">
    <property type="term" value="F:ATP binding"/>
    <property type="evidence" value="ECO:0007669"/>
    <property type="project" value="UniProtKB-KW"/>
</dbReference>
<accession>A0A0R1LVV1</accession>
<evidence type="ECO:0000256" key="3">
    <source>
        <dbReference type="ARBA" id="ARBA00022840"/>
    </source>
</evidence>
<evidence type="ECO:0000256" key="1">
    <source>
        <dbReference type="ARBA" id="ARBA00010378"/>
    </source>
</evidence>
<dbReference type="CDD" id="cd00009">
    <property type="entry name" value="AAA"/>
    <property type="match status" value="2"/>
</dbReference>
<reference evidence="6 7" key="1">
    <citation type="journal article" date="2015" name="Genome Announc.">
        <title>Expanding the biotechnology potential of lactobacilli through comparative genomics of 213 strains and associated genera.</title>
        <authorList>
            <person name="Sun Z."/>
            <person name="Harris H.M."/>
            <person name="McCann A."/>
            <person name="Guo C."/>
            <person name="Argimon S."/>
            <person name="Zhang W."/>
            <person name="Yang X."/>
            <person name="Jeffery I.B."/>
            <person name="Cooney J.C."/>
            <person name="Kagawa T.F."/>
            <person name="Liu W."/>
            <person name="Song Y."/>
            <person name="Salvetti E."/>
            <person name="Wrobel A."/>
            <person name="Rasinkangas P."/>
            <person name="Parkhill J."/>
            <person name="Rea M.C."/>
            <person name="O'Sullivan O."/>
            <person name="Ritari J."/>
            <person name="Douillard F.P."/>
            <person name="Paul Ross R."/>
            <person name="Yang R."/>
            <person name="Briner A.E."/>
            <person name="Felis G.E."/>
            <person name="de Vos W.M."/>
            <person name="Barrangou R."/>
            <person name="Klaenhammer T.R."/>
            <person name="Caufield P.W."/>
            <person name="Cui Y."/>
            <person name="Zhang H."/>
            <person name="O'Toole P.W."/>
        </authorList>
    </citation>
    <scope>NUCLEOTIDE SEQUENCE [LARGE SCALE GENOMIC DNA]</scope>
    <source>
        <strain evidence="6 7">DSM 19909</strain>
    </source>
</reference>
<dbReference type="FunFam" id="3.40.50.300:FF:000216">
    <property type="entry name" value="Type VII secretion ATPase EccA"/>
    <property type="match status" value="2"/>
</dbReference>
<feature type="region of interest" description="Disordered" evidence="4">
    <location>
        <begin position="260"/>
        <end position="302"/>
    </location>
</feature>
<dbReference type="GO" id="GO:0016887">
    <property type="term" value="F:ATP hydrolysis activity"/>
    <property type="evidence" value="ECO:0007669"/>
    <property type="project" value="InterPro"/>
</dbReference>
<dbReference type="InterPro" id="IPR011050">
    <property type="entry name" value="Pectin_lyase_fold/virulence"/>
</dbReference>
<dbReference type="PRINTS" id="PR00819">
    <property type="entry name" value="CBXCFQXSUPER"/>
</dbReference>
<dbReference type="EMBL" id="AZEE01000029">
    <property type="protein sequence ID" value="KRK97316.1"/>
    <property type="molecule type" value="Genomic_DNA"/>
</dbReference>
<dbReference type="OrthoDB" id="9806903at2"/>
<dbReference type="PANTHER" id="PTHR43392">
    <property type="entry name" value="AAA-TYPE ATPASE FAMILY PROTEIN / ANKYRIN REPEAT FAMILY PROTEIN"/>
    <property type="match status" value="1"/>
</dbReference>
<proteinExistence type="inferred from homology"/>
<dbReference type="SMART" id="SM00382">
    <property type="entry name" value="AAA"/>
    <property type="match status" value="2"/>
</dbReference>
<keyword evidence="2" id="KW-0547">Nucleotide-binding</keyword>